<evidence type="ECO:0000256" key="1">
    <source>
        <dbReference type="SAM" id="Phobius"/>
    </source>
</evidence>
<evidence type="ECO:0000313" key="3">
    <source>
        <dbReference type="Proteomes" id="UP000183315"/>
    </source>
</evidence>
<reference evidence="3" key="1">
    <citation type="submission" date="2016-10" db="EMBL/GenBank/DDBJ databases">
        <authorList>
            <person name="Varghese N."/>
        </authorList>
    </citation>
    <scope>NUCLEOTIDE SEQUENCE [LARGE SCALE GENOMIC DNA]</scope>
    <source>
        <strain evidence="3">DSM 24868</strain>
    </source>
</reference>
<evidence type="ECO:0000313" key="2">
    <source>
        <dbReference type="EMBL" id="SEJ33951.1"/>
    </source>
</evidence>
<keyword evidence="3" id="KW-1185">Reference proteome</keyword>
<keyword evidence="1" id="KW-0812">Transmembrane</keyword>
<dbReference type="EMBL" id="FNZI01000003">
    <property type="protein sequence ID" value="SEJ33951.1"/>
    <property type="molecule type" value="Genomic_DNA"/>
</dbReference>
<evidence type="ECO:0008006" key="4">
    <source>
        <dbReference type="Google" id="ProtNLM"/>
    </source>
</evidence>
<organism evidence="2 3">
    <name type="scientific">Demequina mangrovi</name>
    <dbReference type="NCBI Taxonomy" id="1043493"/>
    <lineage>
        <taxon>Bacteria</taxon>
        <taxon>Bacillati</taxon>
        <taxon>Actinomycetota</taxon>
        <taxon>Actinomycetes</taxon>
        <taxon>Micrococcales</taxon>
        <taxon>Demequinaceae</taxon>
        <taxon>Demequina</taxon>
    </lineage>
</organism>
<dbReference type="RefSeq" id="WP_042215067.1">
    <property type="nucleotide sequence ID" value="NZ_BBLU01000008.1"/>
</dbReference>
<sequence>MTGRHLGERIHDLLDNRMPREAAAEAMAHLDRCDECRRRWDELRTAREALNSSECGIDVSFAQRLLDREHIAEMAQHETRRDARAARGRDRRPAVLTLSLTLLLIAVVGAAYVAGEPDDIDPGLVASSETGMLSVARMDSSTMRDWASTGEWIHPDWQSSGFDPVEGTVREASNGARVLAYSLLTDAEPVLVTEWHGRMIVDPEATLLPIAVDGLDGYVIGTDPTSIAWQAGDIVVILTCDCTVGTLEEVAAEFPQDDEPGFVDQVMAGLGVFGDALTGR</sequence>
<feature type="transmembrane region" description="Helical" evidence="1">
    <location>
        <begin position="94"/>
        <end position="114"/>
    </location>
</feature>
<dbReference type="Proteomes" id="UP000183315">
    <property type="component" value="Unassembled WGS sequence"/>
</dbReference>
<gene>
    <name evidence="2" type="ORF">SAMN05421637_1474</name>
</gene>
<proteinExistence type="predicted"/>
<protein>
    <recommendedName>
        <fullName evidence="4">Zinc-finger</fullName>
    </recommendedName>
</protein>
<keyword evidence="1" id="KW-1133">Transmembrane helix</keyword>
<name>A0A1H6XY42_9MICO</name>
<keyword evidence="1" id="KW-0472">Membrane</keyword>
<accession>A0A1H6XY42</accession>
<dbReference type="AlphaFoldDB" id="A0A1H6XY42"/>
<dbReference type="STRING" id="1043493.SAMN05421637_1474"/>
<dbReference type="OrthoDB" id="5145553at2"/>